<dbReference type="Pfam" id="PF00672">
    <property type="entry name" value="HAMP"/>
    <property type="match status" value="1"/>
</dbReference>
<keyword evidence="6 11" id="KW-0812">Transmembrane</keyword>
<evidence type="ECO:0000256" key="10">
    <source>
        <dbReference type="ARBA" id="ARBA00023136"/>
    </source>
</evidence>
<dbReference type="PROSITE" id="PS50885">
    <property type="entry name" value="HAMP"/>
    <property type="match status" value="1"/>
</dbReference>
<comment type="subcellular location">
    <subcellularLocation>
        <location evidence="2">Membrane</location>
    </subcellularLocation>
</comment>
<name>A0A7W8YSA3_9SPHI</name>
<evidence type="ECO:0000256" key="2">
    <source>
        <dbReference type="ARBA" id="ARBA00004370"/>
    </source>
</evidence>
<dbReference type="CDD" id="cd00082">
    <property type="entry name" value="HisKA"/>
    <property type="match status" value="1"/>
</dbReference>
<evidence type="ECO:0000256" key="11">
    <source>
        <dbReference type="SAM" id="Phobius"/>
    </source>
</evidence>
<dbReference type="Pfam" id="PF02518">
    <property type="entry name" value="HATPase_c"/>
    <property type="match status" value="1"/>
</dbReference>
<dbReference type="Gene3D" id="6.10.340.10">
    <property type="match status" value="1"/>
</dbReference>
<keyword evidence="10 11" id="KW-0472">Membrane</keyword>
<accession>A0A7W8YSA3</accession>
<dbReference type="Gene3D" id="3.30.565.10">
    <property type="entry name" value="Histidine kinase-like ATPase, C-terminal domain"/>
    <property type="match status" value="1"/>
</dbReference>
<dbReference type="Gene3D" id="1.10.287.130">
    <property type="match status" value="1"/>
</dbReference>
<feature type="domain" description="Histidine kinase" evidence="12">
    <location>
        <begin position="239"/>
        <end position="456"/>
    </location>
</feature>
<dbReference type="InterPro" id="IPR003661">
    <property type="entry name" value="HisK_dim/P_dom"/>
</dbReference>
<evidence type="ECO:0000259" key="13">
    <source>
        <dbReference type="PROSITE" id="PS50885"/>
    </source>
</evidence>
<dbReference type="PRINTS" id="PR00344">
    <property type="entry name" value="BCTRLSENSOR"/>
</dbReference>
<dbReference type="AlphaFoldDB" id="A0A7W8YSA3"/>
<dbReference type="Pfam" id="PF00512">
    <property type="entry name" value="HisKA"/>
    <property type="match status" value="1"/>
</dbReference>
<evidence type="ECO:0000256" key="8">
    <source>
        <dbReference type="ARBA" id="ARBA00022989"/>
    </source>
</evidence>
<organism evidence="14 15">
    <name type="scientific">Pedobacter cryoconitis</name>
    <dbReference type="NCBI Taxonomy" id="188932"/>
    <lineage>
        <taxon>Bacteria</taxon>
        <taxon>Pseudomonadati</taxon>
        <taxon>Bacteroidota</taxon>
        <taxon>Sphingobacteriia</taxon>
        <taxon>Sphingobacteriales</taxon>
        <taxon>Sphingobacteriaceae</taxon>
        <taxon>Pedobacter</taxon>
    </lineage>
</organism>
<protein>
    <recommendedName>
        <fullName evidence="3">histidine kinase</fullName>
        <ecNumber evidence="3">2.7.13.3</ecNumber>
    </recommendedName>
</protein>
<dbReference type="SMART" id="SM00388">
    <property type="entry name" value="HisKA"/>
    <property type="match status" value="1"/>
</dbReference>
<dbReference type="FunFam" id="1.10.287.130:FF:000001">
    <property type="entry name" value="Two-component sensor histidine kinase"/>
    <property type="match status" value="1"/>
</dbReference>
<dbReference type="PROSITE" id="PS50109">
    <property type="entry name" value="HIS_KIN"/>
    <property type="match status" value="1"/>
</dbReference>
<evidence type="ECO:0000256" key="7">
    <source>
        <dbReference type="ARBA" id="ARBA00022777"/>
    </source>
</evidence>
<dbReference type="CDD" id="cd06225">
    <property type="entry name" value="HAMP"/>
    <property type="match status" value="1"/>
</dbReference>
<dbReference type="Proteomes" id="UP000537718">
    <property type="component" value="Unassembled WGS sequence"/>
</dbReference>
<keyword evidence="5" id="KW-0808">Transferase</keyword>
<dbReference type="SUPFAM" id="SSF47384">
    <property type="entry name" value="Homodimeric domain of signal transducing histidine kinase"/>
    <property type="match status" value="1"/>
</dbReference>
<dbReference type="SMART" id="SM00387">
    <property type="entry name" value="HATPase_c"/>
    <property type="match status" value="1"/>
</dbReference>
<comment type="caution">
    <text evidence="14">The sequence shown here is derived from an EMBL/GenBank/DDBJ whole genome shotgun (WGS) entry which is preliminary data.</text>
</comment>
<keyword evidence="4" id="KW-0597">Phosphoprotein</keyword>
<proteinExistence type="predicted"/>
<keyword evidence="9" id="KW-0902">Two-component regulatory system</keyword>
<comment type="catalytic activity">
    <reaction evidence="1">
        <text>ATP + protein L-histidine = ADP + protein N-phospho-L-histidine.</text>
        <dbReference type="EC" id="2.7.13.3"/>
    </reaction>
</comment>
<evidence type="ECO:0000259" key="12">
    <source>
        <dbReference type="PROSITE" id="PS50109"/>
    </source>
</evidence>
<keyword evidence="8 11" id="KW-1133">Transmembrane helix</keyword>
<dbReference type="PANTHER" id="PTHR45436:SF5">
    <property type="entry name" value="SENSOR HISTIDINE KINASE TRCS"/>
    <property type="match status" value="1"/>
</dbReference>
<dbReference type="InterPro" id="IPR050428">
    <property type="entry name" value="TCS_sensor_his_kinase"/>
</dbReference>
<dbReference type="InterPro" id="IPR003660">
    <property type="entry name" value="HAMP_dom"/>
</dbReference>
<dbReference type="GO" id="GO:0005886">
    <property type="term" value="C:plasma membrane"/>
    <property type="evidence" value="ECO:0007669"/>
    <property type="project" value="TreeGrafter"/>
</dbReference>
<dbReference type="SUPFAM" id="SSF55874">
    <property type="entry name" value="ATPase domain of HSP90 chaperone/DNA topoisomerase II/histidine kinase"/>
    <property type="match status" value="1"/>
</dbReference>
<sequence length="461" mass="51980">MKIRAKLLLLFLTLFGALLLAFAVFIYISTAQSRKDQYYKHLKREAITKANLLFDAKVPPTVLQLIYKNSLNSLFEEEVAVYDTSFNLLYHDAVQIDKVKETRQMINQIILQKEITFEQGSLQVVGLLYLHKGRTYVITAAANDKYGLTRLEEFKYTLIISFIIIISLTIAAGYYFVGKALNPVAEIVDKVEEITATNLYKRVHVKNERDEIGELATTFNNMLDRLEQSFDGQRSFVSNISHELRTPLATIVGELQLALIRERSVAEYKEVIRLSLSDAQRLVKLSNGLLDLAKASYDQTTVSMKVLRTDELLMDAREAVLKGFEDYKIDIVFDKEIDDDSEISVRGNEYLLKVAFINLMENACKFSADHRCVVSINFDQGSVILGFKDSGIGIEQDEIDRIFSAFYRGKNKGFSAGNGIGLSLTEKIVGMHHGEIEVKSVVGAGSEFTIVMAHVMVSSDR</sequence>
<dbReference type="SUPFAM" id="SSF158472">
    <property type="entry name" value="HAMP domain-like"/>
    <property type="match status" value="1"/>
</dbReference>
<evidence type="ECO:0000256" key="6">
    <source>
        <dbReference type="ARBA" id="ARBA00022692"/>
    </source>
</evidence>
<evidence type="ECO:0000256" key="9">
    <source>
        <dbReference type="ARBA" id="ARBA00023012"/>
    </source>
</evidence>
<evidence type="ECO:0000256" key="3">
    <source>
        <dbReference type="ARBA" id="ARBA00012438"/>
    </source>
</evidence>
<reference evidence="14 15" key="1">
    <citation type="submission" date="2020-08" db="EMBL/GenBank/DDBJ databases">
        <title>Genomic Encyclopedia of Type Strains, Phase IV (KMG-V): Genome sequencing to study the core and pangenomes of soil and plant-associated prokaryotes.</title>
        <authorList>
            <person name="Whitman W."/>
        </authorList>
    </citation>
    <scope>NUCLEOTIDE SEQUENCE [LARGE SCALE GENOMIC DNA]</scope>
    <source>
        <strain evidence="14 15">MP7CTX6</strain>
    </source>
</reference>
<dbReference type="InterPro" id="IPR005467">
    <property type="entry name" value="His_kinase_dom"/>
</dbReference>
<feature type="transmembrane region" description="Helical" evidence="11">
    <location>
        <begin position="156"/>
        <end position="177"/>
    </location>
</feature>
<dbReference type="InterPro" id="IPR003594">
    <property type="entry name" value="HATPase_dom"/>
</dbReference>
<dbReference type="GO" id="GO:0000155">
    <property type="term" value="F:phosphorelay sensor kinase activity"/>
    <property type="evidence" value="ECO:0007669"/>
    <property type="project" value="InterPro"/>
</dbReference>
<evidence type="ECO:0000313" key="14">
    <source>
        <dbReference type="EMBL" id="MBB5620747.1"/>
    </source>
</evidence>
<dbReference type="EMBL" id="JACHCF010000004">
    <property type="protein sequence ID" value="MBB5620747.1"/>
    <property type="molecule type" value="Genomic_DNA"/>
</dbReference>
<gene>
    <name evidence="14" type="ORF">HDE69_001800</name>
</gene>
<dbReference type="EC" id="2.7.13.3" evidence="3"/>
<keyword evidence="7 14" id="KW-0418">Kinase</keyword>
<dbReference type="SMART" id="SM00304">
    <property type="entry name" value="HAMP"/>
    <property type="match status" value="1"/>
</dbReference>
<dbReference type="InterPro" id="IPR036097">
    <property type="entry name" value="HisK_dim/P_sf"/>
</dbReference>
<evidence type="ECO:0000256" key="4">
    <source>
        <dbReference type="ARBA" id="ARBA00022553"/>
    </source>
</evidence>
<evidence type="ECO:0000313" key="15">
    <source>
        <dbReference type="Proteomes" id="UP000537718"/>
    </source>
</evidence>
<feature type="domain" description="HAMP" evidence="13">
    <location>
        <begin position="178"/>
        <end position="231"/>
    </location>
</feature>
<dbReference type="InterPro" id="IPR004358">
    <property type="entry name" value="Sig_transdc_His_kin-like_C"/>
</dbReference>
<evidence type="ECO:0000256" key="1">
    <source>
        <dbReference type="ARBA" id="ARBA00000085"/>
    </source>
</evidence>
<dbReference type="RefSeq" id="WP_183866771.1">
    <property type="nucleotide sequence ID" value="NZ_JACHCF010000004.1"/>
</dbReference>
<evidence type="ECO:0000256" key="5">
    <source>
        <dbReference type="ARBA" id="ARBA00022679"/>
    </source>
</evidence>
<dbReference type="InterPro" id="IPR036890">
    <property type="entry name" value="HATPase_C_sf"/>
</dbReference>
<dbReference type="PANTHER" id="PTHR45436">
    <property type="entry name" value="SENSOR HISTIDINE KINASE YKOH"/>
    <property type="match status" value="1"/>
</dbReference>